<keyword evidence="2" id="KW-0067">ATP-binding</keyword>
<evidence type="ECO:0000259" key="5">
    <source>
        <dbReference type="PROSITE" id="PS51194"/>
    </source>
</evidence>
<evidence type="ECO:0000313" key="6">
    <source>
        <dbReference type="EMBL" id="MDC3421595.1"/>
    </source>
</evidence>
<dbReference type="CDD" id="cd17925">
    <property type="entry name" value="DEXDc_ComFA"/>
    <property type="match status" value="1"/>
</dbReference>
<dbReference type="InterPro" id="IPR001650">
    <property type="entry name" value="Helicase_C-like"/>
</dbReference>
<proteinExistence type="predicted"/>
<keyword evidence="1" id="KW-0547">Nucleotide-binding</keyword>
<keyword evidence="7" id="KW-1185">Reference proteome</keyword>
<accession>A0A9X3WKX2</accession>
<dbReference type="SUPFAM" id="SSF52540">
    <property type="entry name" value="P-loop containing nucleoside triphosphate hydrolases"/>
    <property type="match status" value="1"/>
</dbReference>
<dbReference type="GO" id="GO:0005524">
    <property type="term" value="F:ATP binding"/>
    <property type="evidence" value="ECO:0007669"/>
    <property type="project" value="UniProtKB-KW"/>
</dbReference>
<evidence type="ECO:0000256" key="1">
    <source>
        <dbReference type="ARBA" id="ARBA00022741"/>
    </source>
</evidence>
<dbReference type="Pfam" id="PF00271">
    <property type="entry name" value="Helicase_C"/>
    <property type="match status" value="1"/>
</dbReference>
<dbReference type="PROSITE" id="PS51192">
    <property type="entry name" value="HELICASE_ATP_BIND_1"/>
    <property type="match status" value="1"/>
</dbReference>
<dbReference type="GO" id="GO:0043138">
    <property type="term" value="F:3'-5' DNA helicase activity"/>
    <property type="evidence" value="ECO:0007669"/>
    <property type="project" value="TreeGrafter"/>
</dbReference>
<dbReference type="EMBL" id="JAMQJZ010000012">
    <property type="protein sequence ID" value="MDC3421595.1"/>
    <property type="molecule type" value="Genomic_DNA"/>
</dbReference>
<dbReference type="Pfam" id="PF04851">
    <property type="entry name" value="ResIII"/>
    <property type="match status" value="1"/>
</dbReference>
<dbReference type="InterPro" id="IPR027417">
    <property type="entry name" value="P-loop_NTPase"/>
</dbReference>
<dbReference type="SMART" id="SM00487">
    <property type="entry name" value="DEXDc"/>
    <property type="match status" value="1"/>
</dbReference>
<dbReference type="GO" id="GO:0003677">
    <property type="term" value="F:DNA binding"/>
    <property type="evidence" value="ECO:0007669"/>
    <property type="project" value="UniProtKB-KW"/>
</dbReference>
<evidence type="ECO:0000256" key="2">
    <source>
        <dbReference type="ARBA" id="ARBA00022840"/>
    </source>
</evidence>
<dbReference type="InterPro" id="IPR014001">
    <property type="entry name" value="Helicase_ATP-bd"/>
</dbReference>
<dbReference type="GO" id="GO:0006310">
    <property type="term" value="P:DNA recombination"/>
    <property type="evidence" value="ECO:0007669"/>
    <property type="project" value="TreeGrafter"/>
</dbReference>
<comment type="caution">
    <text evidence="6">The sequence shown here is derived from an EMBL/GenBank/DDBJ whole genome shotgun (WGS) entry which is preliminary data.</text>
</comment>
<name>A0A9X3WKX2_9BACI</name>
<evidence type="ECO:0000313" key="7">
    <source>
        <dbReference type="Proteomes" id="UP001145072"/>
    </source>
</evidence>
<organism evidence="6 7">
    <name type="scientific">Aquibacillus koreensis</name>
    <dbReference type="NCBI Taxonomy" id="279446"/>
    <lineage>
        <taxon>Bacteria</taxon>
        <taxon>Bacillati</taxon>
        <taxon>Bacillota</taxon>
        <taxon>Bacilli</taxon>
        <taxon>Bacillales</taxon>
        <taxon>Bacillaceae</taxon>
        <taxon>Aquibacillus</taxon>
    </lineage>
</organism>
<feature type="domain" description="Helicase C-terminal" evidence="5">
    <location>
        <begin position="338"/>
        <end position="488"/>
    </location>
</feature>
<feature type="domain" description="Helicase ATP-binding" evidence="4">
    <location>
        <begin position="158"/>
        <end position="310"/>
    </location>
</feature>
<keyword evidence="3" id="KW-0238">DNA-binding</keyword>
<dbReference type="GO" id="GO:0006302">
    <property type="term" value="P:double-strand break repair"/>
    <property type="evidence" value="ECO:0007669"/>
    <property type="project" value="TreeGrafter"/>
</dbReference>
<dbReference type="Proteomes" id="UP001145072">
    <property type="component" value="Unassembled WGS sequence"/>
</dbReference>
<dbReference type="PROSITE" id="PS51194">
    <property type="entry name" value="HELICASE_CTER"/>
    <property type="match status" value="1"/>
</dbReference>
<keyword evidence="6" id="KW-0347">Helicase</keyword>
<keyword evidence="6" id="KW-0378">Hydrolase</keyword>
<dbReference type="GO" id="GO:0016787">
    <property type="term" value="F:hydrolase activity"/>
    <property type="evidence" value="ECO:0007669"/>
    <property type="project" value="InterPro"/>
</dbReference>
<sequence length="488" mass="55152">MVHTVLNTIGSFLYPTFDWIPTSTYDRSSTETEIHAKQFSGKLLLREEIPLEENLLNQLLSTDLMTTIPSIEKYIWGHRCRRCGNKAKHLFATIPCSRCGTTHVYCRKCIEMGRVMSCSPLYYWTGPQPLRLEQSEPCSWQGELTSHQQKASNEIEKTMMTEAVAELLVWAVCGAGKTEMLFQGINEAIRRGKRVCLATPRADVVRELYPRFTTAFPNTTIEALYGGSEQKKGEGQLILATTHQLLRFAHAFDVVIIDEIDAFPYHADPSLPFASNRAAKPNASLIYLTATPRKKHRNQVQSKQLKAVFVPVRFHGHPLPVPKLHMCFSLKKSLTKFEAPQAFYQWYERRMNPKRQLLIFVPVIALAEKITLSLRDNALFSRETITSVHASDEDRKEKVQAFRDRKLSVLVTTTILERGVTFPSVDVAVLDACHDVFDEAALVQIAGRAGRSPDDPTGEVIFFHDGKTDAMVAAVDAIKQMNKRGRNL</sequence>
<reference evidence="6" key="1">
    <citation type="submission" date="2022-06" db="EMBL/GenBank/DDBJ databases">
        <title>Aquibacillus sp. a new bacterium isolated from soil saline samples.</title>
        <authorList>
            <person name="Galisteo C."/>
            <person name="De La Haba R."/>
            <person name="Sanchez-Porro C."/>
            <person name="Ventosa A."/>
        </authorList>
    </citation>
    <scope>NUCLEOTIDE SEQUENCE</scope>
    <source>
        <strain evidence="6">JCM 12387</strain>
    </source>
</reference>
<gene>
    <name evidence="6" type="ORF">NC661_14570</name>
</gene>
<dbReference type="GO" id="GO:0006270">
    <property type="term" value="P:DNA replication initiation"/>
    <property type="evidence" value="ECO:0007669"/>
    <property type="project" value="TreeGrafter"/>
</dbReference>
<evidence type="ECO:0000256" key="3">
    <source>
        <dbReference type="ARBA" id="ARBA00023125"/>
    </source>
</evidence>
<protein>
    <submittedName>
        <fullName evidence="6">DEAD/DEAH box helicase</fullName>
    </submittedName>
</protein>
<dbReference type="InterPro" id="IPR006935">
    <property type="entry name" value="Helicase/UvrB_N"/>
</dbReference>
<dbReference type="AlphaFoldDB" id="A0A9X3WKX2"/>
<evidence type="ECO:0000259" key="4">
    <source>
        <dbReference type="PROSITE" id="PS51192"/>
    </source>
</evidence>
<dbReference type="PANTHER" id="PTHR30580:SF1">
    <property type="entry name" value="COMF OPERON PROTEIN 1"/>
    <property type="match status" value="1"/>
</dbReference>
<dbReference type="PANTHER" id="PTHR30580">
    <property type="entry name" value="PRIMOSOMAL PROTEIN N"/>
    <property type="match status" value="1"/>
</dbReference>
<dbReference type="SMART" id="SM00490">
    <property type="entry name" value="HELICc"/>
    <property type="match status" value="1"/>
</dbReference>
<dbReference type="Gene3D" id="3.40.50.300">
    <property type="entry name" value="P-loop containing nucleotide triphosphate hydrolases"/>
    <property type="match status" value="2"/>
</dbReference>